<dbReference type="PANTHER" id="PTHR34293">
    <property type="entry name" value="HTH-TYPE TRANSCRIPTIONAL REGULATOR TRMBL2"/>
    <property type="match status" value="1"/>
</dbReference>
<dbReference type="GO" id="GO:0003677">
    <property type="term" value="F:DNA binding"/>
    <property type="evidence" value="ECO:0007669"/>
    <property type="project" value="UniProtKB-KW"/>
</dbReference>
<keyword evidence="4" id="KW-1185">Reference proteome</keyword>
<dbReference type="InterPro" id="IPR016032">
    <property type="entry name" value="Sig_transdc_resp-reg_C-effctor"/>
</dbReference>
<feature type="region of interest" description="Disordered" evidence="1">
    <location>
        <begin position="354"/>
        <end position="373"/>
    </location>
</feature>
<evidence type="ECO:0000313" key="4">
    <source>
        <dbReference type="Proteomes" id="UP000588098"/>
    </source>
</evidence>
<dbReference type="RefSeq" id="WP_246495565.1">
    <property type="nucleotide sequence ID" value="NZ_JACHJL010000020.1"/>
</dbReference>
<name>A0A7W9QFE4_9ACTN</name>
<dbReference type="SUPFAM" id="SSF46894">
    <property type="entry name" value="C-terminal effector domain of the bipartite response regulators"/>
    <property type="match status" value="1"/>
</dbReference>
<dbReference type="InterPro" id="IPR000792">
    <property type="entry name" value="Tscrpt_reg_LuxR_C"/>
</dbReference>
<dbReference type="Proteomes" id="UP000588098">
    <property type="component" value="Unassembled WGS sequence"/>
</dbReference>
<feature type="domain" description="HTH luxR-type" evidence="2">
    <location>
        <begin position="289"/>
        <end position="343"/>
    </location>
</feature>
<dbReference type="PANTHER" id="PTHR34293:SF1">
    <property type="entry name" value="HTH-TYPE TRANSCRIPTIONAL REGULATOR TRMBL2"/>
    <property type="match status" value="1"/>
</dbReference>
<comment type="caution">
    <text evidence="3">The sequence shown here is derived from an EMBL/GenBank/DDBJ whole genome shotgun (WGS) entry which is preliminary data.</text>
</comment>
<accession>A0A7W9QFE4</accession>
<dbReference type="InterPro" id="IPR036388">
    <property type="entry name" value="WH-like_DNA-bd_sf"/>
</dbReference>
<dbReference type="AlphaFoldDB" id="A0A7W9QFE4"/>
<proteinExistence type="predicted"/>
<keyword evidence="3" id="KW-0238">DNA-binding</keyword>
<evidence type="ECO:0000313" key="3">
    <source>
        <dbReference type="EMBL" id="MBB5939009.1"/>
    </source>
</evidence>
<protein>
    <submittedName>
        <fullName evidence="3">DNA-binding CsgD family transcriptional regulator</fullName>
    </submittedName>
</protein>
<organism evidence="3 4">
    <name type="scientific">Streptomyces zagrosensis</name>
    <dbReference type="NCBI Taxonomy" id="1042984"/>
    <lineage>
        <taxon>Bacteria</taxon>
        <taxon>Bacillati</taxon>
        <taxon>Actinomycetota</taxon>
        <taxon>Actinomycetes</taxon>
        <taxon>Kitasatosporales</taxon>
        <taxon>Streptomycetaceae</taxon>
        <taxon>Streptomyces</taxon>
    </lineage>
</organism>
<evidence type="ECO:0000259" key="2">
    <source>
        <dbReference type="SMART" id="SM00421"/>
    </source>
</evidence>
<dbReference type="Gene3D" id="1.10.10.10">
    <property type="entry name" value="Winged helix-like DNA-binding domain superfamily/Winged helix DNA-binding domain"/>
    <property type="match status" value="1"/>
</dbReference>
<dbReference type="GO" id="GO:0006355">
    <property type="term" value="P:regulation of DNA-templated transcription"/>
    <property type="evidence" value="ECO:0007669"/>
    <property type="project" value="InterPro"/>
</dbReference>
<reference evidence="3 4" key="1">
    <citation type="submission" date="2020-08" db="EMBL/GenBank/DDBJ databases">
        <title>Genomic Encyclopedia of Type Strains, Phase III (KMG-III): the genomes of soil and plant-associated and newly described type strains.</title>
        <authorList>
            <person name="Whitman W."/>
        </authorList>
    </citation>
    <scope>NUCLEOTIDE SEQUENCE [LARGE SCALE GENOMIC DNA]</scope>
    <source>
        <strain evidence="3 4">CECT 8305</strain>
    </source>
</reference>
<dbReference type="InterPro" id="IPR051797">
    <property type="entry name" value="TrmB-like"/>
</dbReference>
<dbReference type="SMART" id="SM00421">
    <property type="entry name" value="HTH_LUXR"/>
    <property type="match status" value="1"/>
</dbReference>
<gene>
    <name evidence="3" type="ORF">FHS42_006101</name>
</gene>
<evidence type="ECO:0000256" key="1">
    <source>
        <dbReference type="SAM" id="MobiDB-lite"/>
    </source>
</evidence>
<dbReference type="EMBL" id="JACHJL010000020">
    <property type="protein sequence ID" value="MBB5939009.1"/>
    <property type="molecule type" value="Genomic_DNA"/>
</dbReference>
<sequence length="373" mass="40104">MKSQRETRACREMRAARVASPNIPTVHHLSHDDVQVYVWILERQPVTKRGCLAAAGEMGLTSEGAGCVLDELTALGLLHSGGVDDPLVPLDPELAAGALATRLQADMLAQQQRLTRIEVEFGRLRERFLQHRPQRGESIEVIPDVADVRAALNVASAECRDDVLSSQPGGVRPREVLEEALTRDTELLARGVRMRTLYHHTARFNAPSQAYVSVMTGLGAEYRTSHEPFGRLIVFDQALAVIPGEPGTPEAVLVRDRAVVSYLRSVFESAWAYARPFSEAAAEGLEEVARELNGTIVRLLAAGCKDDTISRRLGMSLRTTRKHVAAIMESLGAVSRFQAGVLAARAGLLTEDDGAPGGLGGAGPAPSPGDALA</sequence>